<dbReference type="EMBL" id="CAIX01000063">
    <property type="protein sequence ID" value="CCI44164.1"/>
    <property type="molecule type" value="Genomic_DNA"/>
</dbReference>
<reference evidence="2 3" key="1">
    <citation type="submission" date="2012-05" db="EMBL/GenBank/DDBJ databases">
        <title>Recombination and specialization in a pathogen metapopulation.</title>
        <authorList>
            <person name="Gardiner A."/>
            <person name="Kemen E."/>
            <person name="Schultz-Larsen T."/>
            <person name="MacLean D."/>
            <person name="Van Oosterhout C."/>
            <person name="Jones J.D.G."/>
        </authorList>
    </citation>
    <scope>NUCLEOTIDE SEQUENCE [LARGE SCALE GENOMIC DNA]</scope>
    <source>
        <strain evidence="2 3">Ac Nc2</strain>
    </source>
</reference>
<gene>
    <name evidence="2" type="ORF">BN9_049480</name>
</gene>
<evidence type="ECO:0000313" key="2">
    <source>
        <dbReference type="EMBL" id="CCI44164.1"/>
    </source>
</evidence>
<dbReference type="InParanoid" id="A0A024GBW4"/>
<keyword evidence="3" id="KW-1185">Reference proteome</keyword>
<name>A0A024GBW4_9STRA</name>
<feature type="region of interest" description="Disordered" evidence="1">
    <location>
        <begin position="162"/>
        <end position="182"/>
    </location>
</feature>
<sequence length="182" mass="20600">MPGNLVLVSSRTPTEDDCNELVEALTEYETACQKIIADEEICTRVHEAFNDGIKKRNFMMTETTKLGHIITYYYKTCIVISIDKGPTFTITEEQRFLFETPEGQRIAISNDQLLEMETSSGFLLQMKLIKSLTSENVYKLPLIPKTLFEDIRSDLRSIKGTDLEGASPSGRKSHGETAMRHV</sequence>
<proteinExistence type="predicted"/>
<evidence type="ECO:0000256" key="1">
    <source>
        <dbReference type="SAM" id="MobiDB-lite"/>
    </source>
</evidence>
<dbReference type="Proteomes" id="UP000053237">
    <property type="component" value="Unassembled WGS sequence"/>
</dbReference>
<feature type="compositionally biased region" description="Basic and acidic residues" evidence="1">
    <location>
        <begin position="173"/>
        <end position="182"/>
    </location>
</feature>
<protein>
    <submittedName>
        <fullName evidence="2">Uncharacterized protein</fullName>
    </submittedName>
</protein>
<evidence type="ECO:0000313" key="3">
    <source>
        <dbReference type="Proteomes" id="UP000053237"/>
    </source>
</evidence>
<comment type="caution">
    <text evidence="2">The sequence shown here is derived from an EMBL/GenBank/DDBJ whole genome shotgun (WGS) entry which is preliminary data.</text>
</comment>
<accession>A0A024GBW4</accession>
<organism evidence="2 3">
    <name type="scientific">Albugo candida</name>
    <dbReference type="NCBI Taxonomy" id="65357"/>
    <lineage>
        <taxon>Eukaryota</taxon>
        <taxon>Sar</taxon>
        <taxon>Stramenopiles</taxon>
        <taxon>Oomycota</taxon>
        <taxon>Peronosporomycetes</taxon>
        <taxon>Albuginales</taxon>
        <taxon>Albuginaceae</taxon>
        <taxon>Albugo</taxon>
    </lineage>
</organism>
<dbReference type="AlphaFoldDB" id="A0A024GBW4"/>